<organism evidence="3 4">
    <name type="scientific">Trichomonas vaginalis (strain ATCC PRA-98 / G3)</name>
    <dbReference type="NCBI Taxonomy" id="412133"/>
    <lineage>
        <taxon>Eukaryota</taxon>
        <taxon>Metamonada</taxon>
        <taxon>Parabasalia</taxon>
        <taxon>Trichomonadida</taxon>
        <taxon>Trichomonadidae</taxon>
        <taxon>Trichomonas</taxon>
    </lineage>
</organism>
<keyword evidence="1" id="KW-0479">Metal-binding</keyword>
<dbReference type="InterPro" id="IPR007009">
    <property type="entry name" value="Shq1_C"/>
</dbReference>
<name>A2FQ70_TRIV3</name>
<dbReference type="EMBL" id="DS113939">
    <property type="protein sequence ID" value="EAX92942.1"/>
    <property type="molecule type" value="Genomic_DNA"/>
</dbReference>
<dbReference type="VEuPathDB" id="TrichDB:TVAG_489810"/>
<reference evidence="3" key="2">
    <citation type="journal article" date="2007" name="Science">
        <title>Draft genome sequence of the sexually transmitted pathogen Trichomonas vaginalis.</title>
        <authorList>
            <person name="Carlton J.M."/>
            <person name="Hirt R.P."/>
            <person name="Silva J.C."/>
            <person name="Delcher A.L."/>
            <person name="Schatz M."/>
            <person name="Zhao Q."/>
            <person name="Wortman J.R."/>
            <person name="Bidwell S.L."/>
            <person name="Alsmark U.C.M."/>
            <person name="Besteiro S."/>
            <person name="Sicheritz-Ponten T."/>
            <person name="Noel C.J."/>
            <person name="Dacks J.B."/>
            <person name="Foster P.G."/>
            <person name="Simillion C."/>
            <person name="Van de Peer Y."/>
            <person name="Miranda-Saavedra D."/>
            <person name="Barton G.J."/>
            <person name="Westrop G.D."/>
            <person name="Mueller S."/>
            <person name="Dessi D."/>
            <person name="Fiori P.L."/>
            <person name="Ren Q."/>
            <person name="Paulsen I."/>
            <person name="Zhang H."/>
            <person name="Bastida-Corcuera F.D."/>
            <person name="Simoes-Barbosa A."/>
            <person name="Brown M.T."/>
            <person name="Hayes R.D."/>
            <person name="Mukherjee M."/>
            <person name="Okumura C.Y."/>
            <person name="Schneider R."/>
            <person name="Smith A.J."/>
            <person name="Vanacova S."/>
            <person name="Villalvazo M."/>
            <person name="Haas B.J."/>
            <person name="Pertea M."/>
            <person name="Feldblyum T.V."/>
            <person name="Utterback T.R."/>
            <person name="Shu C.L."/>
            <person name="Osoegawa K."/>
            <person name="de Jong P.J."/>
            <person name="Hrdy I."/>
            <person name="Horvathova L."/>
            <person name="Zubacova Z."/>
            <person name="Dolezal P."/>
            <person name="Malik S.B."/>
            <person name="Logsdon J.M. Jr."/>
            <person name="Henze K."/>
            <person name="Gupta A."/>
            <person name="Wang C.C."/>
            <person name="Dunne R.L."/>
            <person name="Upcroft J.A."/>
            <person name="Upcroft P."/>
            <person name="White O."/>
            <person name="Salzberg S.L."/>
            <person name="Tang P."/>
            <person name="Chiu C.-H."/>
            <person name="Lee Y.-S."/>
            <person name="Embley T.M."/>
            <person name="Coombs G.H."/>
            <person name="Mottram J.C."/>
            <person name="Tachezy J."/>
            <person name="Fraser-Liggett C.M."/>
            <person name="Johnson P.J."/>
        </authorList>
    </citation>
    <scope>NUCLEOTIDE SEQUENCE [LARGE SCALE GENOMIC DNA]</scope>
    <source>
        <strain evidence="3">G3</strain>
    </source>
</reference>
<dbReference type="GO" id="GO:0008270">
    <property type="term" value="F:zinc ion binding"/>
    <property type="evidence" value="ECO:0007669"/>
    <property type="project" value="UniProtKB-UniRule"/>
</dbReference>
<keyword evidence="1" id="KW-0862">Zinc</keyword>
<dbReference type="SMR" id="A2FQ70"/>
<proteinExistence type="predicted"/>
<feature type="domain" description="HIT-type" evidence="2">
    <location>
        <begin position="12"/>
        <end position="43"/>
    </location>
</feature>
<dbReference type="PANTHER" id="PTHR15555:SF0">
    <property type="entry name" value="ZINC FINGER HIT DOMAIN-CONTAINING PROTEIN 2"/>
    <property type="match status" value="1"/>
</dbReference>
<dbReference type="Pfam" id="PF04438">
    <property type="entry name" value="zf-HIT"/>
    <property type="match status" value="1"/>
</dbReference>
<dbReference type="KEGG" id="tva:4750656"/>
<sequence length="274" mass="31506">MEKTDIDLTDLCDVCHKKAMYSCPNCGARYCSNECFKKHSVSCVNKFASNSLKTMAAPRVSTEVILTTQKLLANMDANKSEIMPSQEIEPWKAWWEEKFIVNPPQSIYPPPDNVSPLLPYHLVDILYSYCYILRLYNGDISFDILGAVESMLSISNVLEGKPNLNSIKESLAPCIENTRTAELFVEFQWQVEVVHDVELILQTKDHVLKAVYEMFMIFSNSKHKRATQKLKFFVAWVPSINKKELEKISDEVHEYYTSLRVYLLDVHSKDISFG</sequence>
<dbReference type="VEuPathDB" id="TrichDB:TVAGG3_0238760"/>
<dbReference type="eggNOG" id="KOG4317">
    <property type="taxonomic scope" value="Eukaryota"/>
</dbReference>
<dbReference type="InterPro" id="IPR007529">
    <property type="entry name" value="Znf_HIT"/>
</dbReference>
<gene>
    <name evidence="3" type="ORF">TVAG_489810</name>
</gene>
<evidence type="ECO:0000256" key="1">
    <source>
        <dbReference type="PROSITE-ProRule" id="PRU00453"/>
    </source>
</evidence>
<evidence type="ECO:0000313" key="4">
    <source>
        <dbReference type="Proteomes" id="UP000001542"/>
    </source>
</evidence>
<protein>
    <submittedName>
        <fullName evidence="3">HIT zinc finger family protein</fullName>
    </submittedName>
</protein>
<evidence type="ECO:0000259" key="2">
    <source>
        <dbReference type="PROSITE" id="PS51083"/>
    </source>
</evidence>
<dbReference type="SUPFAM" id="SSF144232">
    <property type="entry name" value="HIT/MYND zinc finger-like"/>
    <property type="match status" value="1"/>
</dbReference>
<dbReference type="Pfam" id="PF04925">
    <property type="entry name" value="SHQ1"/>
    <property type="match status" value="1"/>
</dbReference>
<dbReference type="Proteomes" id="UP000001542">
    <property type="component" value="Unassembled WGS sequence"/>
</dbReference>
<dbReference type="RefSeq" id="XP_001305872.1">
    <property type="nucleotide sequence ID" value="XM_001305871.1"/>
</dbReference>
<keyword evidence="1" id="KW-0863">Zinc-finger</keyword>
<dbReference type="CDD" id="cd23024">
    <property type="entry name" value="zf-HIT_ZNHIT2-3"/>
    <property type="match status" value="1"/>
</dbReference>
<dbReference type="PROSITE" id="PS51083">
    <property type="entry name" value="ZF_HIT"/>
    <property type="match status" value="1"/>
</dbReference>
<accession>A2FQ70</accession>
<reference evidence="3" key="1">
    <citation type="submission" date="2006-10" db="EMBL/GenBank/DDBJ databases">
        <authorList>
            <person name="Amadeo P."/>
            <person name="Zhao Q."/>
            <person name="Wortman J."/>
            <person name="Fraser-Liggett C."/>
            <person name="Carlton J."/>
        </authorList>
    </citation>
    <scope>NUCLEOTIDE SEQUENCE</scope>
    <source>
        <strain evidence="3">G3</strain>
    </source>
</reference>
<dbReference type="AlphaFoldDB" id="A2FQ70"/>
<dbReference type="STRING" id="5722.A2FQ70"/>
<dbReference type="OrthoDB" id="18412at2759"/>
<evidence type="ECO:0000313" key="3">
    <source>
        <dbReference type="EMBL" id="EAX92942.1"/>
    </source>
</evidence>
<keyword evidence="4" id="KW-1185">Reference proteome</keyword>
<dbReference type="PANTHER" id="PTHR15555">
    <property type="entry name" value="ZINC FINGER HIT DOMAIN CONTAINING PROTEIN 2 PROTEIN FON -RELATED"/>
    <property type="match status" value="1"/>
</dbReference>
<dbReference type="Gene3D" id="3.30.60.190">
    <property type="match status" value="1"/>
</dbReference>
<dbReference type="InterPro" id="IPR039646">
    <property type="entry name" value="ZNHIT2"/>
</dbReference>
<dbReference type="InParanoid" id="A2FQ70"/>